<keyword evidence="1" id="KW-0812">Transmembrane</keyword>
<dbReference type="Pfam" id="PF06055">
    <property type="entry name" value="ExoD"/>
    <property type="match status" value="1"/>
</dbReference>
<dbReference type="PANTHER" id="PTHR41795:SF1">
    <property type="entry name" value="EXOPOLYSACCHARIDE SYNTHESIS PROTEIN"/>
    <property type="match status" value="1"/>
</dbReference>
<accession>A0A0L6CTT2</accession>
<comment type="caution">
    <text evidence="2">The sequence shown here is derived from an EMBL/GenBank/DDBJ whole genome shotgun (WGS) entry which is preliminary data.</text>
</comment>
<feature type="transmembrane region" description="Helical" evidence="1">
    <location>
        <begin position="49"/>
        <end position="74"/>
    </location>
</feature>
<protein>
    <submittedName>
        <fullName evidence="2">Exopolysaccharide synthesis, ExoD</fullName>
    </submittedName>
</protein>
<dbReference type="RefSeq" id="WP_050663212.1">
    <property type="nucleotide sequence ID" value="NZ_CP118494.1"/>
</dbReference>
<evidence type="ECO:0000313" key="3">
    <source>
        <dbReference type="Proteomes" id="UP000037046"/>
    </source>
</evidence>
<keyword evidence="3" id="KW-1185">Reference proteome</keyword>
<feature type="transmembrane region" description="Helical" evidence="1">
    <location>
        <begin position="149"/>
        <end position="168"/>
    </location>
</feature>
<evidence type="ECO:0000313" key="2">
    <source>
        <dbReference type="EMBL" id="KNX41121.1"/>
    </source>
</evidence>
<evidence type="ECO:0000256" key="1">
    <source>
        <dbReference type="SAM" id="Phobius"/>
    </source>
</evidence>
<feature type="transmembrane region" description="Helical" evidence="1">
    <location>
        <begin position="174"/>
        <end position="193"/>
    </location>
</feature>
<dbReference type="STRING" id="74031.SAMN04488077_10569"/>
<dbReference type="AlphaFoldDB" id="A0A0L6CTT2"/>
<name>A0A0L6CTT2_9RHOB</name>
<keyword evidence="1" id="KW-1133">Transmembrane helix</keyword>
<dbReference type="PIRSF" id="PIRSF033239">
    <property type="entry name" value="ExoD"/>
    <property type="match status" value="1"/>
</dbReference>
<gene>
    <name evidence="2" type="ORF">ROTO_23310</name>
</gene>
<dbReference type="PANTHER" id="PTHR41795">
    <property type="entry name" value="EXOPOLYSACCHARIDE SYNTHESIS PROTEIN"/>
    <property type="match status" value="1"/>
</dbReference>
<dbReference type="InterPro" id="IPR010331">
    <property type="entry name" value="ExoD"/>
</dbReference>
<reference evidence="3" key="1">
    <citation type="submission" date="2015-07" db="EMBL/GenBank/DDBJ databases">
        <title>Draft Genome Sequence of Roseovarius tolerans EL-164, a producer of N-Acylated Alanine Methyl Esters (NAMEs).</title>
        <authorList>
            <person name="Voget S."/>
            <person name="Bruns H."/>
            <person name="Wagner-Doebler I."/>
            <person name="Schulz S."/>
            <person name="Daniel R."/>
        </authorList>
    </citation>
    <scope>NUCLEOTIDE SEQUENCE [LARGE SCALE GENOMIC DNA]</scope>
    <source>
        <strain evidence="3">EL-164</strain>
    </source>
</reference>
<keyword evidence="1" id="KW-0472">Membrane</keyword>
<dbReference type="OrthoDB" id="7949130at2"/>
<proteinExistence type="predicted"/>
<dbReference type="Proteomes" id="UP000037046">
    <property type="component" value="Unassembled WGS sequence"/>
</dbReference>
<dbReference type="EMBL" id="LGVV01000031">
    <property type="protein sequence ID" value="KNX41121.1"/>
    <property type="molecule type" value="Genomic_DNA"/>
</dbReference>
<dbReference type="PATRIC" id="fig|74031.6.peg.2382"/>
<organism evidence="2 3">
    <name type="scientific">Roseovarius tolerans</name>
    <dbReference type="NCBI Taxonomy" id="74031"/>
    <lineage>
        <taxon>Bacteria</taxon>
        <taxon>Pseudomonadati</taxon>
        <taxon>Pseudomonadota</taxon>
        <taxon>Alphaproteobacteria</taxon>
        <taxon>Rhodobacterales</taxon>
        <taxon>Roseobacteraceae</taxon>
        <taxon>Roseovarius</taxon>
    </lineage>
</organism>
<sequence length="194" mass="20621">MPASAELQTASDVVRQARKALDGATSSVGEVIDALGVASYTPLLIVPSLALVSPLSGVPGFTSVCGLLIAAVSLQQILQRPNLWLPGWLRRATISTDRARSAMLWFTRPARWLDTFTKRRLRGLVTPPLARLPQGICLIFGMVMPLLELIPFSSSILGAIIVVLATGMFMGDGLLVLIGMMLAMAVTGGLIVLI</sequence>